<dbReference type="Proteomes" id="UP000000768">
    <property type="component" value="Chromosome 6"/>
</dbReference>
<reference evidence="2 3" key="1">
    <citation type="journal article" date="2009" name="Nature">
        <title>The Sorghum bicolor genome and the diversification of grasses.</title>
        <authorList>
            <person name="Paterson A.H."/>
            <person name="Bowers J.E."/>
            <person name="Bruggmann R."/>
            <person name="Dubchak I."/>
            <person name="Grimwood J."/>
            <person name="Gundlach H."/>
            <person name="Haberer G."/>
            <person name="Hellsten U."/>
            <person name="Mitros T."/>
            <person name="Poliakov A."/>
            <person name="Schmutz J."/>
            <person name="Spannagl M."/>
            <person name="Tang H."/>
            <person name="Wang X."/>
            <person name="Wicker T."/>
            <person name="Bharti A.K."/>
            <person name="Chapman J."/>
            <person name="Feltus F.A."/>
            <person name="Gowik U."/>
            <person name="Grigoriev I.V."/>
            <person name="Lyons E."/>
            <person name="Maher C.A."/>
            <person name="Martis M."/>
            <person name="Narechania A."/>
            <person name="Otillar R.P."/>
            <person name="Penning B.W."/>
            <person name="Salamov A.A."/>
            <person name="Wang Y."/>
            <person name="Zhang L."/>
            <person name="Carpita N.C."/>
            <person name="Freeling M."/>
            <person name="Gingle A.R."/>
            <person name="Hash C.T."/>
            <person name="Keller B."/>
            <person name="Klein P."/>
            <person name="Kresovich S."/>
            <person name="McCann M.C."/>
            <person name="Ming R."/>
            <person name="Peterson D.G."/>
            <person name="Mehboob-ur-Rahman"/>
            <person name="Ware D."/>
            <person name="Westhoff P."/>
            <person name="Mayer K.F."/>
            <person name="Messing J."/>
            <person name="Rokhsar D.S."/>
        </authorList>
    </citation>
    <scope>NUCLEOTIDE SEQUENCE [LARGE SCALE GENOMIC DNA]</scope>
    <source>
        <strain evidence="3">cv. BTx623</strain>
    </source>
</reference>
<dbReference type="EMBL" id="CM000765">
    <property type="protein sequence ID" value="OQU81536.1"/>
    <property type="molecule type" value="Genomic_DNA"/>
</dbReference>
<protein>
    <submittedName>
        <fullName evidence="2">Uncharacterized protein</fullName>
    </submittedName>
</protein>
<accession>A0A1Z5RDT1</accession>
<organism evidence="2 3">
    <name type="scientific">Sorghum bicolor</name>
    <name type="common">Sorghum</name>
    <name type="synonym">Sorghum vulgare</name>
    <dbReference type="NCBI Taxonomy" id="4558"/>
    <lineage>
        <taxon>Eukaryota</taxon>
        <taxon>Viridiplantae</taxon>
        <taxon>Streptophyta</taxon>
        <taxon>Embryophyta</taxon>
        <taxon>Tracheophyta</taxon>
        <taxon>Spermatophyta</taxon>
        <taxon>Magnoliopsida</taxon>
        <taxon>Liliopsida</taxon>
        <taxon>Poales</taxon>
        <taxon>Poaceae</taxon>
        <taxon>PACMAD clade</taxon>
        <taxon>Panicoideae</taxon>
        <taxon>Andropogonodae</taxon>
        <taxon>Andropogoneae</taxon>
        <taxon>Sorghinae</taxon>
        <taxon>Sorghum</taxon>
    </lineage>
</organism>
<evidence type="ECO:0000313" key="2">
    <source>
        <dbReference type="EMBL" id="OQU81536.1"/>
    </source>
</evidence>
<keyword evidence="3" id="KW-1185">Reference proteome</keyword>
<sequence>MPNRQLGRPCASTAPGRVSFLLASHRRTTYRIVGPHQVKTKAVHRSRRELVWARDACARPSRTKPSRVQPIHRRMGTRAKQPTRGVEWVAPPGIKYKRPPPLHGTTAFSLSRPVSPFLPLSLSPLRGQPGKVIDRSLCFLPFLCSPRFDSVQLCFIPQTPFSCYFLLKLVRSLTSAAISSRSRASSRWCFECCCCFSLSSTRFHARRAGCFWICEALRDFDPRI</sequence>
<evidence type="ECO:0000256" key="1">
    <source>
        <dbReference type="SAM" id="MobiDB-lite"/>
    </source>
</evidence>
<feature type="compositionally biased region" description="Basic residues" evidence="1">
    <location>
        <begin position="61"/>
        <end position="77"/>
    </location>
</feature>
<feature type="region of interest" description="Disordered" evidence="1">
    <location>
        <begin position="61"/>
        <end position="83"/>
    </location>
</feature>
<proteinExistence type="predicted"/>
<reference evidence="3" key="2">
    <citation type="journal article" date="2018" name="Plant J.">
        <title>The Sorghum bicolor reference genome: improved assembly, gene annotations, a transcriptome atlas, and signatures of genome organization.</title>
        <authorList>
            <person name="McCormick R.F."/>
            <person name="Truong S.K."/>
            <person name="Sreedasyam A."/>
            <person name="Jenkins J."/>
            <person name="Shu S."/>
            <person name="Sims D."/>
            <person name="Kennedy M."/>
            <person name="Amirebrahimi M."/>
            <person name="Weers B.D."/>
            <person name="McKinley B."/>
            <person name="Mattison A."/>
            <person name="Morishige D.T."/>
            <person name="Grimwood J."/>
            <person name="Schmutz J."/>
            <person name="Mullet J.E."/>
        </authorList>
    </citation>
    <scope>NUCLEOTIDE SEQUENCE [LARGE SCALE GENOMIC DNA]</scope>
    <source>
        <strain evidence="3">cv. BTx623</strain>
    </source>
</reference>
<name>A0A1Z5RDT1_SORBI</name>
<dbReference type="AlphaFoldDB" id="A0A1Z5RDT1"/>
<dbReference type="InParanoid" id="A0A1Z5RDT1"/>
<gene>
    <name evidence="2" type="ORF">SORBI_3006G073150</name>
</gene>
<dbReference type="Gramene" id="OQU81536">
    <property type="protein sequence ID" value="OQU81536"/>
    <property type="gene ID" value="SORBI_3006G073150"/>
</dbReference>
<evidence type="ECO:0000313" key="3">
    <source>
        <dbReference type="Proteomes" id="UP000000768"/>
    </source>
</evidence>